<reference evidence="1" key="1">
    <citation type="journal article" date="2020" name="Stud. Mycol.">
        <title>101 Dothideomycetes genomes: a test case for predicting lifestyles and emergence of pathogens.</title>
        <authorList>
            <person name="Haridas S."/>
            <person name="Albert R."/>
            <person name="Binder M."/>
            <person name="Bloem J."/>
            <person name="Labutti K."/>
            <person name="Salamov A."/>
            <person name="Andreopoulos B."/>
            <person name="Baker S."/>
            <person name="Barry K."/>
            <person name="Bills G."/>
            <person name="Bluhm B."/>
            <person name="Cannon C."/>
            <person name="Castanera R."/>
            <person name="Culley D."/>
            <person name="Daum C."/>
            <person name="Ezra D."/>
            <person name="Gonzalez J."/>
            <person name="Henrissat B."/>
            <person name="Kuo A."/>
            <person name="Liang C."/>
            <person name="Lipzen A."/>
            <person name="Lutzoni F."/>
            <person name="Magnuson J."/>
            <person name="Mondo S."/>
            <person name="Nolan M."/>
            <person name="Ohm R."/>
            <person name="Pangilinan J."/>
            <person name="Park H.-J."/>
            <person name="Ramirez L."/>
            <person name="Alfaro M."/>
            <person name="Sun H."/>
            <person name="Tritt A."/>
            <person name="Yoshinaga Y."/>
            <person name="Zwiers L.-H."/>
            <person name="Turgeon B."/>
            <person name="Goodwin S."/>
            <person name="Spatafora J."/>
            <person name="Crous P."/>
            <person name="Grigoriev I."/>
        </authorList>
    </citation>
    <scope>NUCLEOTIDE SEQUENCE</scope>
    <source>
        <strain evidence="1">CBS 262.69</strain>
    </source>
</reference>
<accession>A0A6G1HTR5</accession>
<evidence type="ECO:0000313" key="2">
    <source>
        <dbReference type="Proteomes" id="UP000799640"/>
    </source>
</evidence>
<protein>
    <submittedName>
        <fullName evidence="1">Uncharacterized protein</fullName>
    </submittedName>
</protein>
<dbReference type="AlphaFoldDB" id="A0A6G1HTR5"/>
<dbReference type="Proteomes" id="UP000799640">
    <property type="component" value="Unassembled WGS sequence"/>
</dbReference>
<organism evidence="1 2">
    <name type="scientific">Trichodelitschia bisporula</name>
    <dbReference type="NCBI Taxonomy" id="703511"/>
    <lineage>
        <taxon>Eukaryota</taxon>
        <taxon>Fungi</taxon>
        <taxon>Dikarya</taxon>
        <taxon>Ascomycota</taxon>
        <taxon>Pezizomycotina</taxon>
        <taxon>Dothideomycetes</taxon>
        <taxon>Dothideomycetes incertae sedis</taxon>
        <taxon>Phaeotrichales</taxon>
        <taxon>Phaeotrichaceae</taxon>
        <taxon>Trichodelitschia</taxon>
    </lineage>
</organism>
<evidence type="ECO:0000313" key="1">
    <source>
        <dbReference type="EMBL" id="KAF2399448.1"/>
    </source>
</evidence>
<proteinExistence type="predicted"/>
<keyword evidence="2" id="KW-1185">Reference proteome</keyword>
<gene>
    <name evidence="1" type="ORF">EJ06DRAFT_52556</name>
</gene>
<dbReference type="EMBL" id="ML996697">
    <property type="protein sequence ID" value="KAF2399448.1"/>
    <property type="molecule type" value="Genomic_DNA"/>
</dbReference>
<name>A0A6G1HTR5_9PEZI</name>
<sequence length="93" mass="9806">MHMLQEPKASLFATGCLDILSLSRSIAARAAAYRDPVALTPRYDYASISLATTWNAHSLIGRRLASTCTSAATPSSVPNGAEAGDNGFVYVCL</sequence>